<evidence type="ECO:0000313" key="2">
    <source>
        <dbReference type="Proteomes" id="UP000807504"/>
    </source>
</evidence>
<accession>A0A8T0G0R1</accession>
<dbReference type="EMBL" id="JABXBU010000001">
    <property type="protein sequence ID" value="KAF8796927.1"/>
    <property type="molecule type" value="Genomic_DNA"/>
</dbReference>
<keyword evidence="2" id="KW-1185">Reference proteome</keyword>
<gene>
    <name evidence="1" type="ORF">HNY73_001255</name>
</gene>
<dbReference type="Proteomes" id="UP000807504">
    <property type="component" value="Unassembled WGS sequence"/>
</dbReference>
<reference evidence="1" key="1">
    <citation type="journal article" date="2020" name="bioRxiv">
        <title>Chromosome-level reference genome of the European wasp spider Argiope bruennichi: a resource for studies on range expansion and evolutionary adaptation.</title>
        <authorList>
            <person name="Sheffer M.M."/>
            <person name="Hoppe A."/>
            <person name="Krehenwinkel H."/>
            <person name="Uhl G."/>
            <person name="Kuss A.W."/>
            <person name="Jensen L."/>
            <person name="Jensen C."/>
            <person name="Gillespie R.G."/>
            <person name="Hoff K.J."/>
            <person name="Prost S."/>
        </authorList>
    </citation>
    <scope>NUCLEOTIDE SEQUENCE</scope>
</reference>
<reference evidence="1" key="2">
    <citation type="submission" date="2020-06" db="EMBL/GenBank/DDBJ databases">
        <authorList>
            <person name="Sheffer M."/>
        </authorList>
    </citation>
    <scope>NUCLEOTIDE SEQUENCE</scope>
</reference>
<proteinExistence type="predicted"/>
<comment type="caution">
    <text evidence="1">The sequence shown here is derived from an EMBL/GenBank/DDBJ whole genome shotgun (WGS) entry which is preliminary data.</text>
</comment>
<dbReference type="OrthoDB" id="6414224at2759"/>
<sequence length="363" mass="43564">MNFNFVPSVVHMASVKVVSNLLQNSEIGKVLNDDMRMLNPLHCSRRDRRDQWELTKMKILEKLPFLPSFISEEVGKIIHPMHNEVMLWLNDHNLYLSHLQGQFYVDYSLFCWKTTGMIDREQTAKKIVHSENFDISHRFIIACTYFFMDEILSLWDAMQESGIRISGRQINSAVNLWTKLLAEENAKSMEELIKDYFNPAQIRQPRILLRLSSYFRFLPLEYRMGYFLNDGFGVQADDFYLCLYQMNESECFEFFRAKPVFVLQRFLKWPFQSVFIKLATDISRHMVFTDFKAILDHIFNDFILEGYNYFELFKEFWNIIPDHYQSEIRKDETKFQIWKLILNCDSKKPTSEFFETLDQFHFQ</sequence>
<name>A0A8T0G0R1_ARGBR</name>
<evidence type="ECO:0000313" key="1">
    <source>
        <dbReference type="EMBL" id="KAF8796927.1"/>
    </source>
</evidence>
<protein>
    <submittedName>
        <fullName evidence="1">Uncharacterized protein</fullName>
    </submittedName>
</protein>
<dbReference type="AlphaFoldDB" id="A0A8T0G0R1"/>
<organism evidence="1 2">
    <name type="scientific">Argiope bruennichi</name>
    <name type="common">Wasp spider</name>
    <name type="synonym">Aranea bruennichi</name>
    <dbReference type="NCBI Taxonomy" id="94029"/>
    <lineage>
        <taxon>Eukaryota</taxon>
        <taxon>Metazoa</taxon>
        <taxon>Ecdysozoa</taxon>
        <taxon>Arthropoda</taxon>
        <taxon>Chelicerata</taxon>
        <taxon>Arachnida</taxon>
        <taxon>Araneae</taxon>
        <taxon>Araneomorphae</taxon>
        <taxon>Entelegynae</taxon>
        <taxon>Araneoidea</taxon>
        <taxon>Araneidae</taxon>
        <taxon>Argiope</taxon>
    </lineage>
</organism>
<dbReference type="OMA" id="FWINHLE"/>